<name>A0A177DT91_ALTAL</name>
<dbReference type="EMBL" id="KV441475">
    <property type="protein sequence ID" value="OAG21989.1"/>
    <property type="molecule type" value="Genomic_DNA"/>
</dbReference>
<dbReference type="AlphaFoldDB" id="A0A177DT91"/>
<sequence>MFHGPAHLVYATAAFASSIWHLTLFCQCSLKVKLLFRHIVPSSNLLRTLLPRMPLLPLVPYAAAAESPCRMC</sequence>
<proteinExistence type="predicted"/>
<dbReference type="KEGG" id="aalt:CC77DRAFT_1018992"/>
<dbReference type="Proteomes" id="UP000077248">
    <property type="component" value="Unassembled WGS sequence"/>
</dbReference>
<dbReference type="RefSeq" id="XP_018387410.1">
    <property type="nucleotide sequence ID" value="XM_018524733.1"/>
</dbReference>
<evidence type="ECO:0000313" key="1">
    <source>
        <dbReference type="EMBL" id="OAG21989.1"/>
    </source>
</evidence>
<dbReference type="VEuPathDB" id="FungiDB:CC77DRAFT_1018992"/>
<evidence type="ECO:0000313" key="2">
    <source>
        <dbReference type="Proteomes" id="UP000077248"/>
    </source>
</evidence>
<dbReference type="GeneID" id="29110327"/>
<protein>
    <submittedName>
        <fullName evidence="1">Uncharacterized protein</fullName>
    </submittedName>
</protein>
<reference evidence="1 2" key="1">
    <citation type="submission" date="2016-05" db="EMBL/GenBank/DDBJ databases">
        <title>Comparative analysis of secretome profiles of manganese(II)-oxidizing ascomycete fungi.</title>
        <authorList>
            <consortium name="DOE Joint Genome Institute"/>
            <person name="Zeiner C.A."/>
            <person name="Purvine S.O."/>
            <person name="Zink E.M."/>
            <person name="Wu S."/>
            <person name="Pasa-Tolic L."/>
            <person name="Chaput D.L."/>
            <person name="Haridas S."/>
            <person name="Grigoriev I.V."/>
            <person name="Santelli C.M."/>
            <person name="Hansel C.M."/>
        </authorList>
    </citation>
    <scope>NUCLEOTIDE SEQUENCE [LARGE SCALE GENOMIC DNA]</scope>
    <source>
        <strain evidence="1 2">SRC1lrK2f</strain>
    </source>
</reference>
<gene>
    <name evidence="1" type="ORF">CC77DRAFT_1018992</name>
</gene>
<organism evidence="1 2">
    <name type="scientific">Alternaria alternata</name>
    <name type="common">Alternaria rot fungus</name>
    <name type="synonym">Torula alternata</name>
    <dbReference type="NCBI Taxonomy" id="5599"/>
    <lineage>
        <taxon>Eukaryota</taxon>
        <taxon>Fungi</taxon>
        <taxon>Dikarya</taxon>
        <taxon>Ascomycota</taxon>
        <taxon>Pezizomycotina</taxon>
        <taxon>Dothideomycetes</taxon>
        <taxon>Pleosporomycetidae</taxon>
        <taxon>Pleosporales</taxon>
        <taxon>Pleosporineae</taxon>
        <taxon>Pleosporaceae</taxon>
        <taxon>Alternaria</taxon>
        <taxon>Alternaria sect. Alternaria</taxon>
        <taxon>Alternaria alternata complex</taxon>
    </lineage>
</organism>
<keyword evidence="2" id="KW-1185">Reference proteome</keyword>
<accession>A0A177DT91</accession>